<reference evidence="3 4" key="1">
    <citation type="submission" date="2018-12" db="EMBL/GenBank/DDBJ databases">
        <title>Alloscrdovia theropitheci sp. nov: a novel taxon from the feces of the bleeding-herat monkey (Theropithecus geleda).</title>
        <authorList>
            <person name="Modesto M."/>
        </authorList>
    </citation>
    <scope>NUCLEOTIDE SEQUENCE [LARGE SCALE GENOMIC DNA]</scope>
    <source>
        <strain evidence="3 4">GLDI4/2</strain>
    </source>
</reference>
<comment type="caution">
    <text evidence="3">The sequence shown here is derived from an EMBL/GenBank/DDBJ whole genome shotgun (WGS) entry which is preliminary data.</text>
</comment>
<evidence type="ECO:0000313" key="4">
    <source>
        <dbReference type="Proteomes" id="UP000291289"/>
    </source>
</evidence>
<keyword evidence="4" id="KW-1185">Reference proteome</keyword>
<organism evidence="3 4">
    <name type="scientific">Alloscardovia theropitheci</name>
    <dbReference type="NCBI Taxonomy" id="2496842"/>
    <lineage>
        <taxon>Bacteria</taxon>
        <taxon>Bacillati</taxon>
        <taxon>Actinomycetota</taxon>
        <taxon>Actinomycetes</taxon>
        <taxon>Bifidobacteriales</taxon>
        <taxon>Bifidobacteriaceae</taxon>
        <taxon>Alloscardovia</taxon>
    </lineage>
</organism>
<keyword evidence="2" id="KW-1133">Transmembrane helix</keyword>
<accession>A0A4R0QYH7</accession>
<feature type="coiled-coil region" evidence="1">
    <location>
        <begin position="34"/>
        <end position="61"/>
    </location>
</feature>
<keyword evidence="1" id="KW-0175">Coiled coil</keyword>
<evidence type="ECO:0000256" key="2">
    <source>
        <dbReference type="SAM" id="Phobius"/>
    </source>
</evidence>
<evidence type="ECO:0000256" key="1">
    <source>
        <dbReference type="SAM" id="Coils"/>
    </source>
</evidence>
<dbReference type="AlphaFoldDB" id="A0A4R0QYH7"/>
<name>A0A4R0QYH7_9BIFI</name>
<dbReference type="Proteomes" id="UP000291289">
    <property type="component" value="Unassembled WGS sequence"/>
</dbReference>
<evidence type="ECO:0000313" key="3">
    <source>
        <dbReference type="EMBL" id="TCD54840.1"/>
    </source>
</evidence>
<evidence type="ECO:0008006" key="5">
    <source>
        <dbReference type="Google" id="ProtNLM"/>
    </source>
</evidence>
<keyword evidence="2" id="KW-0812">Transmembrane</keyword>
<dbReference type="RefSeq" id="WP_131283190.1">
    <property type="nucleotide sequence ID" value="NZ_RXLP01000004.1"/>
</dbReference>
<keyword evidence="2" id="KW-0472">Membrane</keyword>
<sequence length="178" mass="19825">MTNDNLSKSHDDAWNDFINGHDEELSSIENSRAAKKFERKAQRADAKVRRDEEKRIRTEEKFAVSDFDKSVFGKSQSNPRGFSSSWLDVDEASNHFQPPQFEESPIPRSTVIGALLFIIGIVGVFVSLFFLSFNGFVGMLSFIVLLVGLAILLSVRSPRAAGNSNGSSHTNFPDRAQI</sequence>
<dbReference type="EMBL" id="RXLP01000004">
    <property type="protein sequence ID" value="TCD54840.1"/>
    <property type="molecule type" value="Genomic_DNA"/>
</dbReference>
<protein>
    <recommendedName>
        <fullName evidence="5">Membrane associated protein</fullName>
    </recommendedName>
</protein>
<proteinExistence type="predicted"/>
<feature type="transmembrane region" description="Helical" evidence="2">
    <location>
        <begin position="111"/>
        <end position="130"/>
    </location>
</feature>
<feature type="transmembrane region" description="Helical" evidence="2">
    <location>
        <begin position="136"/>
        <end position="155"/>
    </location>
</feature>
<gene>
    <name evidence="3" type="ORF">EJ419_01715</name>
</gene>
<dbReference type="OrthoDB" id="3232424at2"/>